<dbReference type="Proteomes" id="UP000580250">
    <property type="component" value="Unassembled WGS sequence"/>
</dbReference>
<evidence type="ECO:0000313" key="1">
    <source>
        <dbReference type="EMBL" id="CAD2182580.1"/>
    </source>
</evidence>
<gene>
    <name evidence="1" type="ORF">MENT_LOCUS34808</name>
    <name evidence="2" type="ORF">MENT_LOCUS38172</name>
</gene>
<dbReference type="AlphaFoldDB" id="A0A6V7W6C2"/>
<evidence type="ECO:0000313" key="2">
    <source>
        <dbReference type="EMBL" id="CAD2185726.1"/>
    </source>
</evidence>
<accession>A0A6V7W6C2</accession>
<dbReference type="EMBL" id="CAJEWN010000557">
    <property type="protein sequence ID" value="CAD2185726.1"/>
    <property type="molecule type" value="Genomic_DNA"/>
</dbReference>
<organism evidence="1 3">
    <name type="scientific">Meloidogyne enterolobii</name>
    <name type="common">Root-knot nematode worm</name>
    <name type="synonym">Meloidogyne mayaguensis</name>
    <dbReference type="NCBI Taxonomy" id="390850"/>
    <lineage>
        <taxon>Eukaryota</taxon>
        <taxon>Metazoa</taxon>
        <taxon>Ecdysozoa</taxon>
        <taxon>Nematoda</taxon>
        <taxon>Chromadorea</taxon>
        <taxon>Rhabditida</taxon>
        <taxon>Tylenchina</taxon>
        <taxon>Tylenchomorpha</taxon>
        <taxon>Tylenchoidea</taxon>
        <taxon>Meloidogynidae</taxon>
        <taxon>Meloidogyninae</taxon>
        <taxon>Meloidogyne</taxon>
    </lineage>
</organism>
<reference evidence="1 3" key="1">
    <citation type="submission" date="2020-08" db="EMBL/GenBank/DDBJ databases">
        <authorList>
            <person name="Koutsovoulos G."/>
            <person name="Danchin GJ E."/>
        </authorList>
    </citation>
    <scope>NUCLEOTIDE SEQUENCE [LARGE SCALE GENOMIC DNA]</scope>
</reference>
<proteinExistence type="predicted"/>
<sequence>MTNITSFTQRTCVKGHETKKRNKKASKFEKTTNENFKLQRSNFVRSFFTYKVFITRYNVVSIAIEDCC</sequence>
<protein>
    <submittedName>
        <fullName evidence="1">Uncharacterized protein</fullName>
    </submittedName>
</protein>
<evidence type="ECO:0000313" key="3">
    <source>
        <dbReference type="Proteomes" id="UP000580250"/>
    </source>
</evidence>
<dbReference type="EMBL" id="CAJEWN010000436">
    <property type="protein sequence ID" value="CAD2182580.1"/>
    <property type="molecule type" value="Genomic_DNA"/>
</dbReference>
<comment type="caution">
    <text evidence="1">The sequence shown here is derived from an EMBL/GenBank/DDBJ whole genome shotgun (WGS) entry which is preliminary data.</text>
</comment>
<name>A0A6V7W6C2_MELEN</name>